<dbReference type="Gene3D" id="2.30.30.100">
    <property type="match status" value="1"/>
</dbReference>
<dbReference type="OrthoDB" id="9807064at2"/>
<dbReference type="InterPro" id="IPR004408">
    <property type="entry name" value="Biotin_CoA_COase_ligase"/>
</dbReference>
<dbReference type="AlphaFoldDB" id="A0A5M6J3Y1"/>
<organism evidence="3 4">
    <name type="scientific">Rhodovastum atsumiense</name>
    <dbReference type="NCBI Taxonomy" id="504468"/>
    <lineage>
        <taxon>Bacteria</taxon>
        <taxon>Pseudomonadati</taxon>
        <taxon>Pseudomonadota</taxon>
        <taxon>Alphaproteobacteria</taxon>
        <taxon>Acetobacterales</taxon>
        <taxon>Acetobacteraceae</taxon>
        <taxon>Rhodovastum</taxon>
    </lineage>
</organism>
<dbReference type="GO" id="GO:0005737">
    <property type="term" value="C:cytoplasm"/>
    <property type="evidence" value="ECO:0007669"/>
    <property type="project" value="TreeGrafter"/>
</dbReference>
<dbReference type="SUPFAM" id="SSF50037">
    <property type="entry name" value="C-terminal domain of transcriptional repressors"/>
    <property type="match status" value="1"/>
</dbReference>
<dbReference type="EMBL" id="VWPK01000002">
    <property type="protein sequence ID" value="KAA5614365.1"/>
    <property type="molecule type" value="Genomic_DNA"/>
</dbReference>
<comment type="caution">
    <text evidence="3">The sequence shown here is derived from an EMBL/GenBank/DDBJ whole genome shotgun (WGS) entry which is preliminary data.</text>
</comment>
<dbReference type="PANTHER" id="PTHR12835">
    <property type="entry name" value="BIOTIN PROTEIN LIGASE"/>
    <property type="match status" value="1"/>
</dbReference>
<keyword evidence="4" id="KW-1185">Reference proteome</keyword>
<evidence type="ECO:0000313" key="3">
    <source>
        <dbReference type="EMBL" id="KAA5614365.1"/>
    </source>
</evidence>
<dbReference type="InterPro" id="IPR045864">
    <property type="entry name" value="aa-tRNA-synth_II/BPL/LPL"/>
</dbReference>
<sequence>MTVPAGWRLEVHDQLPSTADLCRRRAESGAPGGLAILARRQTAGRGTRLRPWQGAEGNLFLSVLLRPGGTMQGAAQWSLLAGVALAEALAAHLPEGAALGLKWPNDVLLSGRKLAGILTESASGPEGNLAWLSLGLGVNLAVAPALTDRPTACLAELAPPPAPEAFAATLLAAIDRWCSIRAGEGEAGGFAAVRAAFLARTVAYGTHLALRLGDRILDGTFAGLGEDGTLKLHTREGVRAFAAGEVTMGNGA</sequence>
<dbReference type="Pfam" id="PF03099">
    <property type="entry name" value="BPL_LplA_LipB"/>
    <property type="match status" value="1"/>
</dbReference>
<dbReference type="EC" id="6.3.4.15" evidence="3"/>
<name>A0A5M6J3Y1_9PROT</name>
<dbReference type="InterPro" id="IPR008988">
    <property type="entry name" value="Transcriptional_repressor_C"/>
</dbReference>
<feature type="domain" description="BPL/LPL catalytic" evidence="2">
    <location>
        <begin position="1"/>
        <end position="182"/>
    </location>
</feature>
<dbReference type="Proteomes" id="UP000325255">
    <property type="component" value="Unassembled WGS sequence"/>
</dbReference>
<evidence type="ECO:0000259" key="2">
    <source>
        <dbReference type="PROSITE" id="PS51733"/>
    </source>
</evidence>
<dbReference type="Gene3D" id="3.30.930.10">
    <property type="entry name" value="Bira Bifunctional Protein, Domain 2"/>
    <property type="match status" value="1"/>
</dbReference>
<dbReference type="SUPFAM" id="SSF55681">
    <property type="entry name" value="Class II aaRS and biotin synthetases"/>
    <property type="match status" value="1"/>
</dbReference>
<dbReference type="GO" id="GO:0004077">
    <property type="term" value="F:biotin--[biotin carboxyl-carrier protein] ligase activity"/>
    <property type="evidence" value="ECO:0007669"/>
    <property type="project" value="UniProtKB-EC"/>
</dbReference>
<keyword evidence="1 3" id="KW-0436">Ligase</keyword>
<evidence type="ECO:0000313" key="4">
    <source>
        <dbReference type="Proteomes" id="UP000325255"/>
    </source>
</evidence>
<accession>A0A5M6J3Y1</accession>
<evidence type="ECO:0000256" key="1">
    <source>
        <dbReference type="ARBA" id="ARBA00022598"/>
    </source>
</evidence>
<dbReference type="PROSITE" id="PS51733">
    <property type="entry name" value="BPL_LPL_CATALYTIC"/>
    <property type="match status" value="1"/>
</dbReference>
<protein>
    <submittedName>
        <fullName evidence="3">Biotin--[acetyl-CoA-carboxylase] ligase</fullName>
        <ecNumber evidence="3">6.3.4.15</ecNumber>
    </submittedName>
</protein>
<reference evidence="3 4" key="1">
    <citation type="submission" date="2019-09" db="EMBL/GenBank/DDBJ databases">
        <title>Genome sequence of Rhodovastum atsumiense, a diverse member of the Acetobacteraceae family of non-sulfur purple photosynthetic bacteria.</title>
        <authorList>
            <person name="Meyer T."/>
            <person name="Kyndt J."/>
        </authorList>
    </citation>
    <scope>NUCLEOTIDE SEQUENCE [LARGE SCALE GENOMIC DNA]</scope>
    <source>
        <strain evidence="3 4">DSM 21279</strain>
    </source>
</reference>
<proteinExistence type="predicted"/>
<dbReference type="InterPro" id="IPR004143">
    <property type="entry name" value="BPL_LPL_catalytic"/>
</dbReference>
<dbReference type="NCBIfam" id="TIGR00121">
    <property type="entry name" value="birA_ligase"/>
    <property type="match status" value="1"/>
</dbReference>
<dbReference type="PANTHER" id="PTHR12835:SF5">
    <property type="entry name" value="BIOTIN--PROTEIN LIGASE"/>
    <property type="match status" value="1"/>
</dbReference>
<dbReference type="RefSeq" id="WP_150038861.1">
    <property type="nucleotide sequence ID" value="NZ_OW485601.1"/>
</dbReference>
<gene>
    <name evidence="3" type="ORF">F1189_01905</name>
</gene>